<dbReference type="InterPro" id="IPR023485">
    <property type="entry name" value="Ptyr_pPase"/>
</dbReference>
<dbReference type="PANTHER" id="PTHR11717:SF7">
    <property type="entry name" value="LOW MOLECULAR WEIGHT PHOSPHOTYROSINE PROTEIN PHOSPHATASE"/>
    <property type="match status" value="1"/>
</dbReference>
<sequence length="197" mass="22222">MIRILFVCHGNICRSPIGEFIMKDIVCKQGLSDKFHIESSATHTDEIWNGVGSPVYPPARAKLREHGIGTDDNELGVSEKRARLTSRTDYDRFDFIIGMDSANMRDLNRIFGGDPDKKIYKMLDFTDRDGDVADPWYTGNFDATWRDCSDGCHGLFRQIMVSPEFSEVLADDNDDNNDEYGDGTGDLGLIHDDFPRG</sequence>
<dbReference type="Gene3D" id="3.40.50.2300">
    <property type="match status" value="1"/>
</dbReference>
<dbReference type="Proteomes" id="UP000182624">
    <property type="component" value="Unassembled WGS sequence"/>
</dbReference>
<dbReference type="OrthoDB" id="9784339at2"/>
<dbReference type="EC" id="3.1.3.48" evidence="1"/>
<dbReference type="InterPro" id="IPR050438">
    <property type="entry name" value="LMW_PTPase"/>
</dbReference>
<evidence type="ECO:0000313" key="5">
    <source>
        <dbReference type="Proteomes" id="UP000182624"/>
    </source>
</evidence>
<gene>
    <name evidence="4" type="ORF">SAMN04487928_10788</name>
</gene>
<protein>
    <recommendedName>
        <fullName evidence="1">protein-tyrosine-phosphatase</fullName>
        <ecNumber evidence="1">3.1.3.48</ecNumber>
    </recommendedName>
</protein>
<accession>A0A1I5SW18</accession>
<proteinExistence type="predicted"/>
<dbReference type="SUPFAM" id="SSF52788">
    <property type="entry name" value="Phosphotyrosine protein phosphatases I"/>
    <property type="match status" value="1"/>
</dbReference>
<evidence type="ECO:0000256" key="1">
    <source>
        <dbReference type="ARBA" id="ARBA00013064"/>
    </source>
</evidence>
<dbReference type="AlphaFoldDB" id="A0A1I5SW18"/>
<name>A0A1I5SW18_9FIRM</name>
<comment type="catalytic activity">
    <reaction evidence="2">
        <text>O-phospho-L-tyrosyl-[protein] + H2O = L-tyrosyl-[protein] + phosphate</text>
        <dbReference type="Rhea" id="RHEA:10684"/>
        <dbReference type="Rhea" id="RHEA-COMP:10136"/>
        <dbReference type="Rhea" id="RHEA-COMP:20101"/>
        <dbReference type="ChEBI" id="CHEBI:15377"/>
        <dbReference type="ChEBI" id="CHEBI:43474"/>
        <dbReference type="ChEBI" id="CHEBI:46858"/>
        <dbReference type="ChEBI" id="CHEBI:61978"/>
        <dbReference type="EC" id="3.1.3.48"/>
    </reaction>
</comment>
<organism evidence="4 5">
    <name type="scientific">Butyrivibrio proteoclasticus</name>
    <dbReference type="NCBI Taxonomy" id="43305"/>
    <lineage>
        <taxon>Bacteria</taxon>
        <taxon>Bacillati</taxon>
        <taxon>Bacillota</taxon>
        <taxon>Clostridia</taxon>
        <taxon>Lachnospirales</taxon>
        <taxon>Lachnospiraceae</taxon>
        <taxon>Butyrivibrio</taxon>
    </lineage>
</organism>
<evidence type="ECO:0000256" key="2">
    <source>
        <dbReference type="ARBA" id="ARBA00051722"/>
    </source>
</evidence>
<evidence type="ECO:0000313" key="4">
    <source>
        <dbReference type="EMBL" id="SFP74841.1"/>
    </source>
</evidence>
<dbReference type="EMBL" id="FOXO01000007">
    <property type="protein sequence ID" value="SFP74841.1"/>
    <property type="molecule type" value="Genomic_DNA"/>
</dbReference>
<evidence type="ECO:0000259" key="3">
    <source>
        <dbReference type="SMART" id="SM00226"/>
    </source>
</evidence>
<dbReference type="InterPro" id="IPR036196">
    <property type="entry name" value="Ptyr_pPase_sf"/>
</dbReference>
<dbReference type="PANTHER" id="PTHR11717">
    <property type="entry name" value="LOW MOLECULAR WEIGHT PROTEIN TYROSINE PHOSPHATASE"/>
    <property type="match status" value="1"/>
</dbReference>
<reference evidence="5" key="1">
    <citation type="submission" date="2016-10" db="EMBL/GenBank/DDBJ databases">
        <authorList>
            <person name="Varghese N."/>
            <person name="Submissions S."/>
        </authorList>
    </citation>
    <scope>NUCLEOTIDE SEQUENCE [LARGE SCALE GENOMIC DNA]</scope>
    <source>
        <strain evidence="5">P18</strain>
    </source>
</reference>
<dbReference type="Pfam" id="PF01451">
    <property type="entry name" value="LMWPc"/>
    <property type="match status" value="1"/>
</dbReference>
<dbReference type="GO" id="GO:0004725">
    <property type="term" value="F:protein tyrosine phosphatase activity"/>
    <property type="evidence" value="ECO:0007669"/>
    <property type="project" value="UniProtKB-EC"/>
</dbReference>
<feature type="domain" description="Phosphotyrosine protein phosphatase I" evidence="3">
    <location>
        <begin position="2"/>
        <end position="158"/>
    </location>
</feature>
<dbReference type="CDD" id="cd16343">
    <property type="entry name" value="LMWPTP"/>
    <property type="match status" value="1"/>
</dbReference>
<keyword evidence="5" id="KW-1185">Reference proteome</keyword>
<dbReference type="SMART" id="SM00226">
    <property type="entry name" value="LMWPc"/>
    <property type="match status" value="1"/>
</dbReference>